<gene>
    <name evidence="1" type="ORF">O3I_009595</name>
</gene>
<accession>K0ESS8</accession>
<dbReference type="eggNOG" id="ENOG502ZV9A">
    <property type="taxonomic scope" value="Bacteria"/>
</dbReference>
<dbReference type="Proteomes" id="UP000006304">
    <property type="component" value="Chromosome"/>
</dbReference>
<proteinExistence type="predicted"/>
<dbReference type="InterPro" id="IPR046268">
    <property type="entry name" value="DUF6301"/>
</dbReference>
<evidence type="ECO:0000313" key="1">
    <source>
        <dbReference type="EMBL" id="AFT99879.1"/>
    </source>
</evidence>
<protein>
    <submittedName>
        <fullName evidence="1">Uncharacterized protein</fullName>
    </submittedName>
</protein>
<dbReference type="HOGENOM" id="CLU_138346_0_0_11"/>
<dbReference type="AlphaFoldDB" id="K0ESS8"/>
<dbReference type="RefSeq" id="WP_014982735.1">
    <property type="nucleotide sequence ID" value="NC_018681.1"/>
</dbReference>
<dbReference type="EMBL" id="CP003876">
    <property type="protein sequence ID" value="AFT99879.1"/>
    <property type="molecule type" value="Genomic_DNA"/>
</dbReference>
<dbReference type="KEGG" id="nbr:O3I_009595"/>
<evidence type="ECO:0000313" key="2">
    <source>
        <dbReference type="Proteomes" id="UP000006304"/>
    </source>
</evidence>
<name>K0ESS8_NOCB7</name>
<dbReference type="STRING" id="1133849.O3I_009595"/>
<organism evidence="1 2">
    <name type="scientific">Nocardia brasiliensis (strain ATCC 700358 / HUJEG-1)</name>
    <dbReference type="NCBI Taxonomy" id="1133849"/>
    <lineage>
        <taxon>Bacteria</taxon>
        <taxon>Bacillati</taxon>
        <taxon>Actinomycetota</taxon>
        <taxon>Actinomycetes</taxon>
        <taxon>Mycobacteriales</taxon>
        <taxon>Nocardiaceae</taxon>
        <taxon>Nocardia</taxon>
    </lineage>
</organism>
<sequence>MTEWRASSDTEVVRLANRLRSLDWSWQMADVPQLAAAFGWNVQTVLPQSVMLDVGLGMASGGIQGRNGQAEIIEIGVAAGAARDAEGQALVRDTFARLASAITEALGSPTSRLPGEIPEIRWADTDFTLQLICFKTTVRLFLVTNTWLAVHDETVALQEQGLI</sequence>
<dbReference type="Pfam" id="PF19818">
    <property type="entry name" value="DUF6301"/>
    <property type="match status" value="1"/>
</dbReference>
<reference evidence="1 2" key="1">
    <citation type="journal article" date="2012" name="J. Bacteriol.">
        <title>Complete genome sequence of Nocardia brasiliensis HUJEG-1.</title>
        <authorList>
            <person name="Vera-Cabrera L."/>
            <person name="Ortiz-Lopez R."/>
            <person name="Elizondo-Gonzalez R."/>
            <person name="Perez-Maya A.A."/>
            <person name="Ocampo-Candiani J."/>
        </authorList>
    </citation>
    <scope>NUCLEOTIDE SEQUENCE [LARGE SCALE GENOMIC DNA]</scope>
    <source>
        <strain evidence="2">ATCC 700358</strain>
    </source>
</reference>
<keyword evidence="2" id="KW-1185">Reference proteome</keyword>